<evidence type="ECO:0000259" key="12">
    <source>
        <dbReference type="Pfam" id="PF08245"/>
    </source>
</evidence>
<evidence type="ECO:0000256" key="7">
    <source>
        <dbReference type="ARBA" id="ARBA00023316"/>
    </source>
</evidence>
<comment type="similarity">
    <text evidence="2 8">Belongs to the MurCDEF family. MurE subfamily.</text>
</comment>
<accession>A0A9D1AKI6</accession>
<dbReference type="Proteomes" id="UP000886749">
    <property type="component" value="Unassembled WGS sequence"/>
</dbReference>
<reference evidence="13" key="2">
    <citation type="journal article" date="2021" name="PeerJ">
        <title>Extensive microbial diversity within the chicken gut microbiome revealed by metagenomics and culture.</title>
        <authorList>
            <person name="Gilroy R."/>
            <person name="Ravi A."/>
            <person name="Getino M."/>
            <person name="Pursley I."/>
            <person name="Horton D.L."/>
            <person name="Alikhan N.F."/>
            <person name="Baker D."/>
            <person name="Gharbi K."/>
            <person name="Hall N."/>
            <person name="Watson M."/>
            <person name="Adriaenssens E.M."/>
            <person name="Foster-Nyarko E."/>
            <person name="Jarju S."/>
            <person name="Secka A."/>
            <person name="Antonio M."/>
            <person name="Oren A."/>
            <person name="Chaudhuri R.R."/>
            <person name="La Ragione R."/>
            <person name="Hildebrand F."/>
            <person name="Pallen M.J."/>
        </authorList>
    </citation>
    <scope>NUCLEOTIDE SEQUENCE</scope>
    <source>
        <strain evidence="13">CHK184-25365</strain>
    </source>
</reference>
<dbReference type="Pfam" id="PF01225">
    <property type="entry name" value="Mur_ligase"/>
    <property type="match status" value="1"/>
</dbReference>
<feature type="binding site" evidence="8">
    <location>
        <position position="447"/>
    </location>
    <ligand>
        <name>meso-2,6-diaminopimelate</name>
        <dbReference type="ChEBI" id="CHEBI:57791"/>
    </ligand>
</feature>
<comment type="cofactor">
    <cofactor evidence="8">
        <name>Mg(2+)</name>
        <dbReference type="ChEBI" id="CHEBI:18420"/>
    </cofactor>
</comment>
<keyword evidence="8" id="KW-0460">Magnesium</keyword>
<feature type="domain" description="Mur ligase central" evidence="12">
    <location>
        <begin position="103"/>
        <end position="301"/>
    </location>
</feature>
<dbReference type="SUPFAM" id="SSF53244">
    <property type="entry name" value="MurD-like peptide ligases, peptide-binding domain"/>
    <property type="match status" value="1"/>
</dbReference>
<keyword evidence="4 8" id="KW-0133">Cell shape</keyword>
<dbReference type="Pfam" id="PF08245">
    <property type="entry name" value="Mur_ligase_M"/>
    <property type="match status" value="1"/>
</dbReference>
<evidence type="ECO:0000313" key="14">
    <source>
        <dbReference type="Proteomes" id="UP000886749"/>
    </source>
</evidence>
<dbReference type="GO" id="GO:0071555">
    <property type="term" value="P:cell wall organization"/>
    <property type="evidence" value="ECO:0007669"/>
    <property type="project" value="UniProtKB-KW"/>
</dbReference>
<dbReference type="InterPro" id="IPR013221">
    <property type="entry name" value="Mur_ligase_cen"/>
</dbReference>
<dbReference type="EMBL" id="DVGY01000077">
    <property type="protein sequence ID" value="HIR40824.1"/>
    <property type="molecule type" value="Genomic_DNA"/>
</dbReference>
<feature type="binding site" evidence="8">
    <location>
        <position position="174"/>
    </location>
    <ligand>
        <name>UDP-N-acetyl-alpha-D-muramoyl-L-alanyl-D-glutamate</name>
        <dbReference type="ChEBI" id="CHEBI:83900"/>
    </ligand>
</feature>
<feature type="modified residue" description="N6-carboxylysine" evidence="8">
    <location>
        <position position="214"/>
    </location>
</feature>
<dbReference type="SUPFAM" id="SSF63418">
    <property type="entry name" value="MurE/MurF N-terminal domain"/>
    <property type="match status" value="1"/>
</dbReference>
<comment type="function">
    <text evidence="8">Catalyzes the addition of meso-diaminopimelic acid to the nucleotide precursor UDP-N-acetylmuramoyl-L-alanyl-D-glutamate (UMAG) in the biosynthesis of bacterial cell-wall peptidoglycan.</text>
</comment>
<keyword evidence="8" id="KW-0067">ATP-binding</keyword>
<dbReference type="NCBIfam" id="NF001124">
    <property type="entry name" value="PRK00139.1-2"/>
    <property type="match status" value="1"/>
</dbReference>
<comment type="PTM">
    <text evidence="8">Carboxylation is probably crucial for Mg(2+) binding and, consequently, for the gamma-phosphate positioning of ATP.</text>
</comment>
<dbReference type="NCBIfam" id="NF001126">
    <property type="entry name" value="PRK00139.1-4"/>
    <property type="match status" value="1"/>
</dbReference>
<keyword evidence="8 13" id="KW-0436">Ligase</keyword>
<dbReference type="InterPro" id="IPR005761">
    <property type="entry name" value="UDP-N-AcMur-Glu-dNH2Pim_ligase"/>
</dbReference>
<dbReference type="GO" id="GO:0005737">
    <property type="term" value="C:cytoplasm"/>
    <property type="evidence" value="ECO:0007669"/>
    <property type="project" value="UniProtKB-SubCell"/>
</dbReference>
<evidence type="ECO:0000256" key="3">
    <source>
        <dbReference type="ARBA" id="ARBA00022618"/>
    </source>
</evidence>
<feature type="binding site" evidence="8">
    <location>
        <begin position="396"/>
        <end position="399"/>
    </location>
    <ligand>
        <name>meso-2,6-diaminopimelate</name>
        <dbReference type="ChEBI" id="CHEBI:57791"/>
    </ligand>
</feature>
<dbReference type="HAMAP" id="MF_00208">
    <property type="entry name" value="MurE"/>
    <property type="match status" value="1"/>
</dbReference>
<comment type="caution">
    <text evidence="8">Lacks conserved residue(s) required for the propagation of feature annotation.</text>
</comment>
<dbReference type="GO" id="GO:0009252">
    <property type="term" value="P:peptidoglycan biosynthetic process"/>
    <property type="evidence" value="ECO:0007669"/>
    <property type="project" value="UniProtKB-UniRule"/>
</dbReference>
<evidence type="ECO:0000313" key="13">
    <source>
        <dbReference type="EMBL" id="HIR40824.1"/>
    </source>
</evidence>
<feature type="short sequence motif" description="Meso-diaminopimelate recognition motif" evidence="8">
    <location>
        <begin position="396"/>
        <end position="399"/>
    </location>
</feature>
<dbReference type="InterPro" id="IPR035911">
    <property type="entry name" value="MurE/MurF_N"/>
</dbReference>
<dbReference type="SUPFAM" id="SSF53623">
    <property type="entry name" value="MurD-like peptide ligases, catalytic domain"/>
    <property type="match status" value="1"/>
</dbReference>
<dbReference type="GO" id="GO:0005524">
    <property type="term" value="F:ATP binding"/>
    <property type="evidence" value="ECO:0007669"/>
    <property type="project" value="UniProtKB-UniRule"/>
</dbReference>
<dbReference type="PANTHER" id="PTHR23135">
    <property type="entry name" value="MUR LIGASE FAMILY MEMBER"/>
    <property type="match status" value="1"/>
</dbReference>
<proteinExistence type="inferred from homology"/>
<feature type="binding site" evidence="8">
    <location>
        <position position="451"/>
    </location>
    <ligand>
        <name>meso-2,6-diaminopimelate</name>
        <dbReference type="ChEBI" id="CHEBI:57791"/>
    </ligand>
</feature>
<feature type="binding site" evidence="8">
    <location>
        <begin position="147"/>
        <end position="148"/>
    </location>
    <ligand>
        <name>UDP-N-acetyl-alpha-D-muramoyl-L-alanyl-D-glutamate</name>
        <dbReference type="ChEBI" id="CHEBI:83900"/>
    </ligand>
</feature>
<comment type="subcellular location">
    <subcellularLocation>
        <location evidence="8 9">Cytoplasm</location>
    </subcellularLocation>
</comment>
<evidence type="ECO:0000259" key="10">
    <source>
        <dbReference type="Pfam" id="PF01225"/>
    </source>
</evidence>
<comment type="catalytic activity">
    <reaction evidence="8">
        <text>UDP-N-acetyl-alpha-D-muramoyl-L-alanyl-D-glutamate + meso-2,6-diaminopimelate + ATP = UDP-N-acetyl-alpha-D-muramoyl-L-alanyl-gamma-D-glutamyl-meso-2,6-diaminopimelate + ADP + phosphate + H(+)</text>
        <dbReference type="Rhea" id="RHEA:23676"/>
        <dbReference type="ChEBI" id="CHEBI:15378"/>
        <dbReference type="ChEBI" id="CHEBI:30616"/>
        <dbReference type="ChEBI" id="CHEBI:43474"/>
        <dbReference type="ChEBI" id="CHEBI:57791"/>
        <dbReference type="ChEBI" id="CHEBI:83900"/>
        <dbReference type="ChEBI" id="CHEBI:83905"/>
        <dbReference type="ChEBI" id="CHEBI:456216"/>
        <dbReference type="EC" id="6.3.2.13"/>
    </reaction>
</comment>
<keyword evidence="8" id="KW-0963">Cytoplasm</keyword>
<dbReference type="GO" id="GO:0008360">
    <property type="term" value="P:regulation of cell shape"/>
    <property type="evidence" value="ECO:0007669"/>
    <property type="project" value="UniProtKB-KW"/>
</dbReference>
<feature type="binding site" evidence="8">
    <location>
        <position position="182"/>
    </location>
    <ligand>
        <name>UDP-N-acetyl-alpha-D-muramoyl-L-alanyl-D-glutamate</name>
        <dbReference type="ChEBI" id="CHEBI:83900"/>
    </ligand>
</feature>
<feature type="binding site" evidence="8">
    <location>
        <position position="180"/>
    </location>
    <ligand>
        <name>UDP-N-acetyl-alpha-D-muramoyl-L-alanyl-D-glutamate</name>
        <dbReference type="ChEBI" id="CHEBI:83900"/>
    </ligand>
</feature>
<evidence type="ECO:0000256" key="4">
    <source>
        <dbReference type="ARBA" id="ARBA00022960"/>
    </source>
</evidence>
<dbReference type="AlphaFoldDB" id="A0A9D1AKI6"/>
<dbReference type="InterPro" id="IPR036565">
    <property type="entry name" value="Mur-like_cat_sf"/>
</dbReference>
<feature type="binding site" evidence="8">
    <location>
        <begin position="105"/>
        <end position="111"/>
    </location>
    <ligand>
        <name>ATP</name>
        <dbReference type="ChEBI" id="CHEBI:30616"/>
    </ligand>
</feature>
<evidence type="ECO:0000256" key="2">
    <source>
        <dbReference type="ARBA" id="ARBA00005898"/>
    </source>
</evidence>
<dbReference type="GO" id="GO:0000287">
    <property type="term" value="F:magnesium ion binding"/>
    <property type="evidence" value="ECO:0007669"/>
    <property type="project" value="UniProtKB-UniRule"/>
</dbReference>
<gene>
    <name evidence="8" type="primary">murE</name>
    <name evidence="13" type="ORF">IAB36_03245</name>
</gene>
<dbReference type="PANTHER" id="PTHR23135:SF4">
    <property type="entry name" value="UDP-N-ACETYLMURAMOYL-L-ALANYL-D-GLUTAMATE--2,6-DIAMINOPIMELATE LIGASE MURE HOMOLOG, CHLOROPLASTIC"/>
    <property type="match status" value="1"/>
</dbReference>
<organism evidence="13 14">
    <name type="scientific">Candidatus Egerieicola pullicola</name>
    <dbReference type="NCBI Taxonomy" id="2840775"/>
    <lineage>
        <taxon>Bacteria</taxon>
        <taxon>Bacillati</taxon>
        <taxon>Bacillota</taxon>
        <taxon>Clostridia</taxon>
        <taxon>Eubacteriales</taxon>
        <taxon>Oscillospiraceae</taxon>
        <taxon>Oscillospiraceae incertae sedis</taxon>
        <taxon>Candidatus Egerieicola</taxon>
    </lineage>
</organism>
<evidence type="ECO:0000256" key="6">
    <source>
        <dbReference type="ARBA" id="ARBA00023306"/>
    </source>
</evidence>
<dbReference type="Pfam" id="PF02875">
    <property type="entry name" value="Mur_ligase_C"/>
    <property type="match status" value="1"/>
</dbReference>
<keyword evidence="7 8" id="KW-0961">Cell wall biogenesis/degradation</keyword>
<dbReference type="InterPro" id="IPR004101">
    <property type="entry name" value="Mur_ligase_C"/>
</dbReference>
<feature type="binding site" evidence="8">
    <location>
        <position position="28"/>
    </location>
    <ligand>
        <name>UDP-N-acetyl-alpha-D-muramoyl-L-alanyl-D-glutamate</name>
        <dbReference type="ChEBI" id="CHEBI:83900"/>
    </ligand>
</feature>
<keyword evidence="6 8" id="KW-0131">Cell cycle</keyword>
<dbReference type="NCBIfam" id="TIGR01085">
    <property type="entry name" value="murE"/>
    <property type="match status" value="1"/>
</dbReference>
<comment type="pathway">
    <text evidence="1 8 9">Cell wall biogenesis; peptidoglycan biosynthesis.</text>
</comment>
<reference evidence="13" key="1">
    <citation type="submission" date="2020-10" db="EMBL/GenBank/DDBJ databases">
        <authorList>
            <person name="Gilroy R."/>
        </authorList>
    </citation>
    <scope>NUCLEOTIDE SEQUENCE</scope>
    <source>
        <strain evidence="13">CHK184-25365</strain>
    </source>
</reference>
<evidence type="ECO:0000259" key="11">
    <source>
        <dbReference type="Pfam" id="PF02875"/>
    </source>
</evidence>
<feature type="binding site" evidence="8">
    <location>
        <position position="372"/>
    </location>
    <ligand>
        <name>meso-2,6-diaminopimelate</name>
        <dbReference type="ChEBI" id="CHEBI:57791"/>
    </ligand>
</feature>
<dbReference type="GO" id="GO:0051301">
    <property type="term" value="P:cell division"/>
    <property type="evidence" value="ECO:0007669"/>
    <property type="project" value="UniProtKB-KW"/>
</dbReference>
<dbReference type="InterPro" id="IPR036615">
    <property type="entry name" value="Mur_ligase_C_dom_sf"/>
</dbReference>
<name>A0A9D1AKI6_9FIRM</name>
<sequence>MKLSQLLLELSPSFVFGEEEITGVTNDSRKVEPGFLYTAVRGTVADGHNYCASALEKGAAAIVVDHDLGLEKQVIVPDTAKAYSLLCAAWFGHPARQLKLAGITGTNGKTSSTTILRDVLEHAGHKAGLIGTIQIEYDGKTFPNPNTTPDSWLFQKTLRDMVDAGCDFAVTEVSSHALVQQRLYGCEFAAAAFTNLTQDHLDYHKTMEAYFQAKTMLFGYAEKRVVNVHDPYGKRVAEMFPEGLTTFSVSDPKADLFADQIENRPDSVHFTLHYQGGAYPVHFAIPGSYSVENALTAMGMALALEVPLNRVLEAVEAVKGICGRSEVLYSDSNMTVMRDYAHTPDGIVNILSSIQSYAKGRVVAVFGCGGDRDKTKRPKMAAAAEQYADFLVVTSDNPRSEDPDAIIDDVLAGLSPNANYIRITDRRSAIDYALTHAQEGDIIVLLGKGHETYQILKDKTIHFDEKEVVEQLLEEHQGEGEKA</sequence>
<keyword evidence="5 8" id="KW-0573">Peptidoglycan synthesis</keyword>
<feature type="domain" description="Mur ligase N-terminal catalytic" evidence="10">
    <location>
        <begin position="20"/>
        <end position="70"/>
    </location>
</feature>
<evidence type="ECO:0000256" key="9">
    <source>
        <dbReference type="RuleBase" id="RU004135"/>
    </source>
</evidence>
<dbReference type="Gene3D" id="3.90.190.20">
    <property type="entry name" value="Mur ligase, C-terminal domain"/>
    <property type="match status" value="1"/>
</dbReference>
<evidence type="ECO:0000256" key="1">
    <source>
        <dbReference type="ARBA" id="ARBA00004752"/>
    </source>
</evidence>
<feature type="binding site" evidence="8">
    <location>
        <position position="146"/>
    </location>
    <ligand>
        <name>UDP-N-acetyl-alpha-D-muramoyl-L-alanyl-D-glutamate</name>
        <dbReference type="ChEBI" id="CHEBI:83900"/>
    </ligand>
</feature>
<dbReference type="Gene3D" id="3.40.1190.10">
    <property type="entry name" value="Mur-like, catalytic domain"/>
    <property type="match status" value="1"/>
</dbReference>
<evidence type="ECO:0000256" key="8">
    <source>
        <dbReference type="HAMAP-Rule" id="MF_00208"/>
    </source>
</evidence>
<comment type="caution">
    <text evidence="13">The sequence shown here is derived from an EMBL/GenBank/DDBJ whole genome shotgun (WGS) entry which is preliminary data.</text>
</comment>
<evidence type="ECO:0000256" key="5">
    <source>
        <dbReference type="ARBA" id="ARBA00022984"/>
    </source>
</evidence>
<protein>
    <recommendedName>
        <fullName evidence="8">UDP-N-acetylmuramoyl-L-alanyl-D-glutamate--2,6-diaminopimelate ligase</fullName>
        <ecNumber evidence="8">6.3.2.13</ecNumber>
    </recommendedName>
    <alternativeName>
        <fullName evidence="8">Meso-A2pm-adding enzyme</fullName>
    </alternativeName>
    <alternativeName>
        <fullName evidence="8">Meso-diaminopimelate-adding enzyme</fullName>
    </alternativeName>
    <alternativeName>
        <fullName evidence="8">UDP-MurNAc-L-Ala-D-Glu:meso-diaminopimelate ligase</fullName>
    </alternativeName>
    <alternativeName>
        <fullName evidence="8">UDP-MurNAc-tripeptide synthetase</fullName>
    </alternativeName>
    <alternativeName>
        <fullName evidence="8">UDP-N-acetylmuramyl-tripeptide synthetase</fullName>
    </alternativeName>
</protein>
<feature type="domain" description="Mur ligase C-terminal" evidence="11">
    <location>
        <begin position="323"/>
        <end position="449"/>
    </location>
</feature>
<keyword evidence="8" id="KW-0547">Nucleotide-binding</keyword>
<dbReference type="InterPro" id="IPR000713">
    <property type="entry name" value="Mur_ligase_N"/>
</dbReference>
<keyword evidence="3 8" id="KW-0132">Cell division</keyword>
<dbReference type="GO" id="GO:0008765">
    <property type="term" value="F:UDP-N-acetylmuramoylalanyl-D-glutamate-2,6-diaminopimelate ligase activity"/>
    <property type="evidence" value="ECO:0007669"/>
    <property type="project" value="UniProtKB-UniRule"/>
</dbReference>
<dbReference type="Gene3D" id="3.40.1390.10">
    <property type="entry name" value="MurE/MurF, N-terminal domain"/>
    <property type="match status" value="1"/>
</dbReference>
<dbReference type="EC" id="6.3.2.13" evidence="8"/>